<evidence type="ECO:0000256" key="2">
    <source>
        <dbReference type="ARBA" id="ARBA00012438"/>
    </source>
</evidence>
<dbReference type="SUPFAM" id="SSF55874">
    <property type="entry name" value="ATPase domain of HSP90 chaperone/DNA topoisomerase II/histidine kinase"/>
    <property type="match status" value="1"/>
</dbReference>
<dbReference type="RefSeq" id="WP_381219072.1">
    <property type="nucleotide sequence ID" value="NZ_JBHSPC010000126.1"/>
</dbReference>
<keyword evidence="3" id="KW-0808">Transferase</keyword>
<evidence type="ECO:0000259" key="7">
    <source>
        <dbReference type="Pfam" id="PF02518"/>
    </source>
</evidence>
<name>A0ABW0XZW4_9ACTN</name>
<evidence type="ECO:0000256" key="1">
    <source>
        <dbReference type="ARBA" id="ARBA00000085"/>
    </source>
</evidence>
<comment type="catalytic activity">
    <reaction evidence="1">
        <text>ATP + protein L-histidine = ADP + protein N-phospho-L-histidine.</text>
        <dbReference type="EC" id="2.7.13.3"/>
    </reaction>
</comment>
<dbReference type="InterPro" id="IPR050482">
    <property type="entry name" value="Sensor_HK_TwoCompSys"/>
</dbReference>
<keyword evidence="4 8" id="KW-0418">Kinase</keyword>
<dbReference type="Gene3D" id="3.30.565.10">
    <property type="entry name" value="Histidine kinase-like ATPase, C-terminal domain"/>
    <property type="match status" value="1"/>
</dbReference>
<evidence type="ECO:0000313" key="9">
    <source>
        <dbReference type="Proteomes" id="UP001596183"/>
    </source>
</evidence>
<organism evidence="8 9">
    <name type="scientific">Streptomyces incanus</name>
    <dbReference type="NCBI Taxonomy" id="887453"/>
    <lineage>
        <taxon>Bacteria</taxon>
        <taxon>Bacillati</taxon>
        <taxon>Actinomycetota</taxon>
        <taxon>Actinomycetes</taxon>
        <taxon>Kitasatosporales</taxon>
        <taxon>Streptomycetaceae</taxon>
        <taxon>Streptomyces</taxon>
    </lineage>
</organism>
<feature type="compositionally biased region" description="Gly residues" evidence="6">
    <location>
        <begin position="58"/>
        <end position="67"/>
    </location>
</feature>
<dbReference type="PANTHER" id="PTHR24421">
    <property type="entry name" value="NITRATE/NITRITE SENSOR PROTEIN NARX-RELATED"/>
    <property type="match status" value="1"/>
</dbReference>
<keyword evidence="5" id="KW-0902">Two-component regulatory system</keyword>
<keyword evidence="9" id="KW-1185">Reference proteome</keyword>
<dbReference type="Pfam" id="PF02518">
    <property type="entry name" value="HATPase_c"/>
    <property type="match status" value="1"/>
</dbReference>
<dbReference type="EC" id="2.7.13.3" evidence="2"/>
<accession>A0ABW0XZW4</accession>
<reference evidence="9" key="1">
    <citation type="journal article" date="2019" name="Int. J. Syst. Evol. Microbiol.">
        <title>The Global Catalogue of Microorganisms (GCM) 10K type strain sequencing project: providing services to taxonomists for standard genome sequencing and annotation.</title>
        <authorList>
            <consortium name="The Broad Institute Genomics Platform"/>
            <consortium name="The Broad Institute Genome Sequencing Center for Infectious Disease"/>
            <person name="Wu L."/>
            <person name="Ma J."/>
        </authorList>
    </citation>
    <scope>NUCLEOTIDE SEQUENCE [LARGE SCALE GENOMIC DNA]</scope>
    <source>
        <strain evidence="9">JCM 13852</strain>
    </source>
</reference>
<dbReference type="GO" id="GO:0016301">
    <property type="term" value="F:kinase activity"/>
    <property type="evidence" value="ECO:0007669"/>
    <property type="project" value="UniProtKB-KW"/>
</dbReference>
<dbReference type="CDD" id="cd16917">
    <property type="entry name" value="HATPase_UhpB-NarQ-NarX-like"/>
    <property type="match status" value="1"/>
</dbReference>
<evidence type="ECO:0000256" key="6">
    <source>
        <dbReference type="SAM" id="MobiDB-lite"/>
    </source>
</evidence>
<dbReference type="InterPro" id="IPR003594">
    <property type="entry name" value="HATPase_dom"/>
</dbReference>
<evidence type="ECO:0000256" key="4">
    <source>
        <dbReference type="ARBA" id="ARBA00022777"/>
    </source>
</evidence>
<dbReference type="PANTHER" id="PTHR24421:SF10">
    <property type="entry name" value="NITRATE_NITRITE SENSOR PROTEIN NARQ"/>
    <property type="match status" value="1"/>
</dbReference>
<dbReference type="Proteomes" id="UP001596183">
    <property type="component" value="Unassembled WGS sequence"/>
</dbReference>
<sequence>MPAPVALAVYRIVQESLTNAVRHSGGTRVAVRLGYGAEQVSVEIIDDGPGRAGDDGEAAGGSGHGVGGMRERVSVLGGEFAAGPDEKGGYAVRALIPVPSRRS</sequence>
<protein>
    <recommendedName>
        <fullName evidence="2">histidine kinase</fullName>
        <ecNumber evidence="2">2.7.13.3</ecNumber>
    </recommendedName>
</protein>
<feature type="region of interest" description="Disordered" evidence="6">
    <location>
        <begin position="48"/>
        <end position="67"/>
    </location>
</feature>
<evidence type="ECO:0000256" key="3">
    <source>
        <dbReference type="ARBA" id="ARBA00022679"/>
    </source>
</evidence>
<evidence type="ECO:0000313" key="8">
    <source>
        <dbReference type="EMBL" id="MFC5674834.1"/>
    </source>
</evidence>
<dbReference type="InterPro" id="IPR036890">
    <property type="entry name" value="HATPase_C_sf"/>
</dbReference>
<feature type="domain" description="Histidine kinase/HSP90-like ATPase" evidence="7">
    <location>
        <begin position="7"/>
        <end position="99"/>
    </location>
</feature>
<comment type="caution">
    <text evidence="8">The sequence shown here is derived from an EMBL/GenBank/DDBJ whole genome shotgun (WGS) entry which is preliminary data.</text>
</comment>
<evidence type="ECO:0000256" key="5">
    <source>
        <dbReference type="ARBA" id="ARBA00023012"/>
    </source>
</evidence>
<dbReference type="EMBL" id="JBHSPC010000126">
    <property type="protein sequence ID" value="MFC5674834.1"/>
    <property type="molecule type" value="Genomic_DNA"/>
</dbReference>
<proteinExistence type="predicted"/>
<gene>
    <name evidence="8" type="ORF">ACFP2V_33660</name>
</gene>